<dbReference type="OMA" id="METAREH"/>
<accession>V4LHG4</accession>
<feature type="compositionally biased region" description="Basic residues" evidence="1">
    <location>
        <begin position="1"/>
        <end position="11"/>
    </location>
</feature>
<feature type="compositionally biased region" description="Basic and acidic residues" evidence="1">
    <location>
        <begin position="237"/>
        <end position="427"/>
    </location>
</feature>
<feature type="compositionally biased region" description="Acidic residues" evidence="1">
    <location>
        <begin position="1141"/>
        <end position="1150"/>
    </location>
</feature>
<feature type="compositionally biased region" description="Basic and acidic residues" evidence="1">
    <location>
        <begin position="536"/>
        <end position="553"/>
    </location>
</feature>
<dbReference type="eggNOG" id="ENOG502SFNN">
    <property type="taxonomic scope" value="Eukaryota"/>
</dbReference>
<feature type="compositionally biased region" description="Basic and acidic residues" evidence="1">
    <location>
        <begin position="441"/>
        <end position="454"/>
    </location>
</feature>
<dbReference type="Proteomes" id="UP000030689">
    <property type="component" value="Unassembled WGS sequence"/>
</dbReference>
<feature type="compositionally biased region" description="Basic and acidic residues" evidence="1">
    <location>
        <begin position="1026"/>
        <end position="1041"/>
    </location>
</feature>
<feature type="region of interest" description="Disordered" evidence="1">
    <location>
        <begin position="1117"/>
        <end position="1186"/>
    </location>
</feature>
<feature type="compositionally biased region" description="Polar residues" evidence="1">
    <location>
        <begin position="1007"/>
        <end position="1017"/>
    </location>
</feature>
<organism evidence="2 3">
    <name type="scientific">Eutrema salsugineum</name>
    <name type="common">Saltwater cress</name>
    <name type="synonym">Sisymbrium salsugineum</name>
    <dbReference type="NCBI Taxonomy" id="72664"/>
    <lineage>
        <taxon>Eukaryota</taxon>
        <taxon>Viridiplantae</taxon>
        <taxon>Streptophyta</taxon>
        <taxon>Embryophyta</taxon>
        <taxon>Tracheophyta</taxon>
        <taxon>Spermatophyta</taxon>
        <taxon>Magnoliopsida</taxon>
        <taxon>eudicotyledons</taxon>
        <taxon>Gunneridae</taxon>
        <taxon>Pentapetalae</taxon>
        <taxon>rosids</taxon>
        <taxon>malvids</taxon>
        <taxon>Brassicales</taxon>
        <taxon>Brassicaceae</taxon>
        <taxon>Eutremeae</taxon>
        <taxon>Eutrema</taxon>
    </lineage>
</organism>
<name>V4LHG4_EUTSA</name>
<feature type="region of interest" description="Disordered" evidence="1">
    <location>
        <begin position="980"/>
        <end position="1105"/>
    </location>
</feature>
<evidence type="ECO:0000256" key="1">
    <source>
        <dbReference type="SAM" id="MobiDB-lite"/>
    </source>
</evidence>
<dbReference type="KEGG" id="eus:EUTSA_v10012484mg"/>
<keyword evidence="3" id="KW-1185">Reference proteome</keyword>
<feature type="compositionally biased region" description="Basic and acidic residues" evidence="1">
    <location>
        <begin position="980"/>
        <end position="990"/>
    </location>
</feature>
<reference evidence="2 3" key="1">
    <citation type="journal article" date="2013" name="Front. Plant Sci.">
        <title>The Reference Genome of the Halophytic Plant Eutrema salsugineum.</title>
        <authorList>
            <person name="Yang R."/>
            <person name="Jarvis D.E."/>
            <person name="Chen H."/>
            <person name="Beilstein M.A."/>
            <person name="Grimwood J."/>
            <person name="Jenkins J."/>
            <person name="Shu S."/>
            <person name="Prochnik S."/>
            <person name="Xin M."/>
            <person name="Ma C."/>
            <person name="Schmutz J."/>
            <person name="Wing R.A."/>
            <person name="Mitchell-Olds T."/>
            <person name="Schumaker K.S."/>
            <person name="Wang X."/>
        </authorList>
    </citation>
    <scope>NUCLEOTIDE SEQUENCE [LARGE SCALE GENOMIC DNA]</scope>
</reference>
<feature type="compositionally biased region" description="Basic and acidic residues" evidence="1">
    <location>
        <begin position="81"/>
        <end position="218"/>
    </location>
</feature>
<evidence type="ECO:0000313" key="3">
    <source>
        <dbReference type="Proteomes" id="UP000030689"/>
    </source>
</evidence>
<feature type="compositionally biased region" description="Polar residues" evidence="1">
    <location>
        <begin position="568"/>
        <end position="587"/>
    </location>
</feature>
<feature type="compositionally biased region" description="Basic and acidic residues" evidence="1">
    <location>
        <begin position="495"/>
        <end position="505"/>
    </location>
</feature>
<dbReference type="AlphaFoldDB" id="V4LHG4"/>
<feature type="compositionally biased region" description="Basic and acidic residues" evidence="1">
    <location>
        <begin position="12"/>
        <end position="56"/>
    </location>
</feature>
<feature type="compositionally biased region" description="Polar residues" evidence="1">
    <location>
        <begin position="455"/>
        <end position="470"/>
    </location>
</feature>
<dbReference type="PANTHER" id="PTHR34837">
    <property type="entry name" value="OS05G0595500 PROTEIN"/>
    <property type="match status" value="1"/>
</dbReference>
<dbReference type="EMBL" id="KI517464">
    <property type="protein sequence ID" value="ESQ43159.1"/>
    <property type="molecule type" value="Genomic_DNA"/>
</dbReference>
<dbReference type="Gramene" id="ESQ43159">
    <property type="protein sequence ID" value="ESQ43159"/>
    <property type="gene ID" value="EUTSA_v10012484mg"/>
</dbReference>
<feature type="region of interest" description="Disordered" evidence="1">
    <location>
        <begin position="789"/>
        <end position="824"/>
    </location>
</feature>
<sequence>MPRSTRHKSSKHKDAREYSDSEKESSLKERKSKEESSARVSKDSGDKRKLDSKEYYDSVNGEYYEEYTSSKRRKGKTGESGSDRWNGKDEEKGESSKKTKASSEKSRRREEGDGEETKKSSGKSDGKHRESSRRESKEFDKEKDREKDRKYKESKSEKFYDGEDHHKSKVVSEKSESKAQEQLRSPGKENHTEKRSRRKKDDHGAGDKHQDNSDDVGDRLFTSGDDYIKDGKHKGEKSRDKYREDKEEDIKPKGEKQRDERPSKEHHRSDEKLLRDESKKKSKGQDSDHGHEPDSEHDGYHDRERKRDYERESDRNERDRERARDRDYERDRDRDRDRERERDRDRRDYEHDRYHERDWDRDRSRDRDRDHDRDRTHDREKDRSRDYYHDGKRSKSDRERDSDRDMSRLDDQSGRYKDRREGRKSPDYQDYQEVITSTRGSRAEPDGDIIRSDRQPSSSVVQEENGNGSDQVAKGVSSREAAELSGGSERGTRHKGFERTAKMEDGVIGEFQGEKSSATKASPRTMVERSPSSTSFDRRFNNRSGEAGHRNSARDYSAAEDERLLVDETSQAELSFNNKPNQNNSSFPPRPESRSGIGSPRVGPREEDNRVNTGGRYKRGVDAMMGRGQQGNVWRGVPSWPSPLPPNGFIPFQHVPTHGGFQTMMPQFPSPSLFGVRPSMEMNHQGIPYHMPDAERFSSHMRPLGWQNMMDASGASHMHGFFGDMSNSVFRDESNMYGGPDWDHNRRMHSRVWESGADEWKNRNGDASLEVSSMSGKDDNLVQVADDESLGGQTSHSENNRAKSVEAGSNLTSPAKELLASSPKVTAEVVAEDPVPEKVDNTERYRRHYLSKLDISVELADPELRKSISVLMGEERITIDDGTPVFVNLKEGGKRVPKSISTSLTTLSLFPSQNSSVFQIAMDLYKEHRFELNGLPNVEIQGPPQVSPSSLVEVDTSDDVNDAMKGISFMETSDVKIADVSDSDKSHKEQQNVSSPADSGMEIATQDEGSSSPNPNKSPEAPEAVASDHIEGYEQDAKSDDGAGVDQTMETARDHHGVPEGEPVTDQTMETAREHDGVPEGDPVTEETMETAREHAGVSEGDPFTLTVVSPALETMEVDERNDLSQDENMEEAVVKKEAEAEADDGDGDGEGGVVGDVSPKVTETLVHESDESVISRIHHSPQSTH</sequence>
<dbReference type="OrthoDB" id="1938945at2759"/>
<proteinExistence type="predicted"/>
<protein>
    <recommendedName>
        <fullName evidence="4">Nipped-B-like protein B</fullName>
    </recommendedName>
</protein>
<evidence type="ECO:0000313" key="2">
    <source>
        <dbReference type="EMBL" id="ESQ43159.1"/>
    </source>
</evidence>
<gene>
    <name evidence="2" type="ORF">EUTSA_v10012484mg</name>
</gene>
<feature type="region of interest" description="Disordered" evidence="1">
    <location>
        <begin position="1"/>
        <end position="618"/>
    </location>
</feature>
<evidence type="ECO:0008006" key="4">
    <source>
        <dbReference type="Google" id="ProtNLM"/>
    </source>
</evidence>
<dbReference type="STRING" id="72664.V4LHG4"/>
<dbReference type="PANTHER" id="PTHR34837:SF1">
    <property type="entry name" value="LOW PROTEIN: ZINC FINGER CCCH DOMAIN PROTEIN"/>
    <property type="match status" value="1"/>
</dbReference>